<dbReference type="PROSITE" id="PS50222">
    <property type="entry name" value="EF_HAND_2"/>
    <property type="match status" value="4"/>
</dbReference>
<keyword evidence="6" id="KW-1185">Reference proteome</keyword>
<proteinExistence type="predicted"/>
<comment type="caution">
    <text evidence="5">The sequence shown here is derived from an EMBL/GenBank/DDBJ whole genome shotgun (WGS) entry which is preliminary data.</text>
</comment>
<dbReference type="InterPro" id="IPR011992">
    <property type="entry name" value="EF-hand-dom_pair"/>
</dbReference>
<dbReference type="PANTHER" id="PTHR10827:SF85">
    <property type="entry name" value="CALCIUM-BINDING PROTEIN"/>
    <property type="match status" value="1"/>
</dbReference>
<dbReference type="SMART" id="SM00054">
    <property type="entry name" value="EFh"/>
    <property type="match status" value="5"/>
</dbReference>
<dbReference type="InterPro" id="IPR018247">
    <property type="entry name" value="EF_Hand_1_Ca_BS"/>
</dbReference>
<keyword evidence="3" id="KW-0732">Signal</keyword>
<dbReference type="GeneID" id="94336028"/>
<dbReference type="GO" id="GO:0005509">
    <property type="term" value="F:calcium ion binding"/>
    <property type="evidence" value="ECO:0007669"/>
    <property type="project" value="InterPro"/>
</dbReference>
<dbReference type="RefSeq" id="XP_067803325.1">
    <property type="nucleotide sequence ID" value="XM_067946761.1"/>
</dbReference>
<reference evidence="5" key="1">
    <citation type="journal article" date="2023" name="Nat. Microbiol.">
        <title>Babesia duncani multi-omics identifies virulence factors and drug targets.</title>
        <authorList>
            <person name="Singh P."/>
            <person name="Lonardi S."/>
            <person name="Liang Q."/>
            <person name="Vydyam P."/>
            <person name="Khabirova E."/>
            <person name="Fang T."/>
            <person name="Gihaz S."/>
            <person name="Thekkiniath J."/>
            <person name="Munshi M."/>
            <person name="Abel S."/>
            <person name="Ciampossin L."/>
            <person name="Batugedara G."/>
            <person name="Gupta M."/>
            <person name="Lu X.M."/>
            <person name="Lenz T."/>
            <person name="Chakravarty S."/>
            <person name="Cornillot E."/>
            <person name="Hu Y."/>
            <person name="Ma W."/>
            <person name="Gonzalez L.M."/>
            <person name="Sanchez S."/>
            <person name="Estrada K."/>
            <person name="Sanchez-Flores A."/>
            <person name="Montero E."/>
            <person name="Harb O.S."/>
            <person name="Le Roch K.G."/>
            <person name="Mamoun C.B."/>
        </authorList>
    </citation>
    <scope>NUCLEOTIDE SEQUENCE</scope>
    <source>
        <strain evidence="5">WA1</strain>
    </source>
</reference>
<dbReference type="Proteomes" id="UP001214638">
    <property type="component" value="Unassembled WGS sequence"/>
</dbReference>
<dbReference type="KEGG" id="bdw:94336028"/>
<feature type="domain" description="EF-hand" evidence="4">
    <location>
        <begin position="78"/>
        <end position="113"/>
    </location>
</feature>
<sequence length="292" mass="33067">MAIWKLFVFGICGAGKVLGYRLDDVLQGDGEDFALFGLGKEVIEARMDKLFSVIDLNNDGILDLEELAAFHAKTFQTILDLQLNHEMELVDRNKDGFVDVEELKVAFEREGTQDVDISTVEKGLQRRFVAADKDQDGKLNRQELGLLLNPGRDEELINIEIEEIMQTYDQNGDGLVSLEEYSHGRSDQEGVSAEFKPFDSNADGFLSREEIRGVYVEENKNDLDSEHEDLFAITGKKPITREVWNANLNKIAHTSLTDHGEMLRFPEDYHMDLGDIPRDRKDGAEERPSGEL</sequence>
<organism evidence="5 6">
    <name type="scientific">Babesia duncani</name>
    <dbReference type="NCBI Taxonomy" id="323732"/>
    <lineage>
        <taxon>Eukaryota</taxon>
        <taxon>Sar</taxon>
        <taxon>Alveolata</taxon>
        <taxon>Apicomplexa</taxon>
        <taxon>Aconoidasida</taxon>
        <taxon>Piroplasmida</taxon>
        <taxon>Babesiidae</taxon>
        <taxon>Babesia</taxon>
    </lineage>
</organism>
<evidence type="ECO:0000256" key="1">
    <source>
        <dbReference type="ARBA" id="ARBA00022837"/>
    </source>
</evidence>
<dbReference type="Pfam" id="PF13202">
    <property type="entry name" value="EF-hand_5"/>
    <property type="match status" value="1"/>
</dbReference>
<dbReference type="Gene3D" id="1.10.238.10">
    <property type="entry name" value="EF-hand"/>
    <property type="match status" value="2"/>
</dbReference>
<name>A0AAD9PLA4_9APIC</name>
<dbReference type="PANTHER" id="PTHR10827">
    <property type="entry name" value="RETICULOCALBIN"/>
    <property type="match status" value="1"/>
</dbReference>
<keyword evidence="1" id="KW-0106">Calcium</keyword>
<evidence type="ECO:0000313" key="6">
    <source>
        <dbReference type="Proteomes" id="UP001214638"/>
    </source>
</evidence>
<dbReference type="Pfam" id="PF13499">
    <property type="entry name" value="EF-hand_7"/>
    <property type="match status" value="2"/>
</dbReference>
<feature type="region of interest" description="Disordered" evidence="2">
    <location>
        <begin position="272"/>
        <end position="292"/>
    </location>
</feature>
<feature type="chain" id="PRO_5042057606" evidence="3">
    <location>
        <begin position="20"/>
        <end position="292"/>
    </location>
</feature>
<dbReference type="SUPFAM" id="SSF47473">
    <property type="entry name" value="EF-hand"/>
    <property type="match status" value="1"/>
</dbReference>
<dbReference type="PROSITE" id="PS00018">
    <property type="entry name" value="EF_HAND_1"/>
    <property type="match status" value="5"/>
</dbReference>
<evidence type="ECO:0000256" key="3">
    <source>
        <dbReference type="SAM" id="SignalP"/>
    </source>
</evidence>
<feature type="domain" description="EF-hand" evidence="4">
    <location>
        <begin position="119"/>
        <end position="154"/>
    </location>
</feature>
<gene>
    <name evidence="5" type="ORF">BdWA1_001730</name>
</gene>
<dbReference type="InterPro" id="IPR002048">
    <property type="entry name" value="EF_hand_dom"/>
</dbReference>
<dbReference type="EMBL" id="JALLKP010000002">
    <property type="protein sequence ID" value="KAK2196483.1"/>
    <property type="molecule type" value="Genomic_DNA"/>
</dbReference>
<evidence type="ECO:0000259" key="4">
    <source>
        <dbReference type="PROSITE" id="PS50222"/>
    </source>
</evidence>
<evidence type="ECO:0000256" key="2">
    <source>
        <dbReference type="SAM" id="MobiDB-lite"/>
    </source>
</evidence>
<feature type="signal peptide" evidence="3">
    <location>
        <begin position="1"/>
        <end position="19"/>
    </location>
</feature>
<accession>A0AAD9PLA4</accession>
<evidence type="ECO:0000313" key="5">
    <source>
        <dbReference type="EMBL" id="KAK2196483.1"/>
    </source>
</evidence>
<feature type="domain" description="EF-hand" evidence="4">
    <location>
        <begin position="156"/>
        <end position="191"/>
    </location>
</feature>
<protein>
    <submittedName>
        <fullName evidence="5">Bifunctional EF-Hand 1</fullName>
    </submittedName>
</protein>
<feature type="domain" description="EF-hand" evidence="4">
    <location>
        <begin position="42"/>
        <end position="77"/>
    </location>
</feature>
<dbReference type="AlphaFoldDB" id="A0AAD9PLA4"/>